<evidence type="ECO:0000256" key="5">
    <source>
        <dbReference type="ARBA" id="ARBA00022692"/>
    </source>
</evidence>
<dbReference type="GO" id="GO:0022857">
    <property type="term" value="F:transmembrane transporter activity"/>
    <property type="evidence" value="ECO:0007669"/>
    <property type="project" value="InterPro"/>
</dbReference>
<organism evidence="9 10">
    <name type="scientific">Anaerospora hongkongensis</name>
    <dbReference type="NCBI Taxonomy" id="244830"/>
    <lineage>
        <taxon>Bacteria</taxon>
        <taxon>Bacillati</taxon>
        <taxon>Bacillota</taxon>
        <taxon>Negativicutes</taxon>
        <taxon>Selenomonadales</taxon>
        <taxon>Sporomusaceae</taxon>
        <taxon>Anaerospora</taxon>
    </lineage>
</organism>
<keyword evidence="6 8" id="KW-1133">Transmembrane helix</keyword>
<dbReference type="EMBL" id="SLUI01000025">
    <property type="protein sequence ID" value="TCL31965.1"/>
    <property type="molecule type" value="Genomic_DNA"/>
</dbReference>
<comment type="caution">
    <text evidence="9">The sequence shown here is derived from an EMBL/GenBank/DDBJ whole genome shotgun (WGS) entry which is preliminary data.</text>
</comment>
<comment type="similarity">
    <text evidence="2">Belongs to the binding-protein-dependent transport system permease family. FecCD subfamily.</text>
</comment>
<feature type="transmembrane region" description="Helical" evidence="8">
    <location>
        <begin position="135"/>
        <end position="156"/>
    </location>
</feature>
<feature type="transmembrane region" description="Helical" evidence="8">
    <location>
        <begin position="327"/>
        <end position="344"/>
    </location>
</feature>
<evidence type="ECO:0000256" key="6">
    <source>
        <dbReference type="ARBA" id="ARBA00022989"/>
    </source>
</evidence>
<feature type="transmembrane region" description="Helical" evidence="8">
    <location>
        <begin position="218"/>
        <end position="239"/>
    </location>
</feature>
<protein>
    <submittedName>
        <fullName evidence="9">Iron complex transport system permease protein</fullName>
    </submittedName>
</protein>
<dbReference type="AlphaFoldDB" id="A0A4R1PW81"/>
<comment type="subcellular location">
    <subcellularLocation>
        <location evidence="1">Cell membrane</location>
        <topology evidence="1">Multi-pass membrane protein</topology>
    </subcellularLocation>
</comment>
<keyword evidence="10" id="KW-1185">Reference proteome</keyword>
<evidence type="ECO:0000256" key="1">
    <source>
        <dbReference type="ARBA" id="ARBA00004651"/>
    </source>
</evidence>
<dbReference type="Pfam" id="PF01032">
    <property type="entry name" value="FecCD"/>
    <property type="match status" value="1"/>
</dbReference>
<dbReference type="RefSeq" id="WP_132083612.1">
    <property type="nucleotide sequence ID" value="NZ_SLUI01000025.1"/>
</dbReference>
<evidence type="ECO:0000256" key="2">
    <source>
        <dbReference type="ARBA" id="ARBA00007935"/>
    </source>
</evidence>
<dbReference type="Gene3D" id="1.10.3470.10">
    <property type="entry name" value="ABC transporter involved in vitamin B12 uptake, BtuC"/>
    <property type="match status" value="1"/>
</dbReference>
<evidence type="ECO:0000256" key="7">
    <source>
        <dbReference type="ARBA" id="ARBA00023136"/>
    </source>
</evidence>
<gene>
    <name evidence="9" type="ORF">EV210_1256</name>
</gene>
<dbReference type="OrthoDB" id="9811721at2"/>
<evidence type="ECO:0000256" key="4">
    <source>
        <dbReference type="ARBA" id="ARBA00022475"/>
    </source>
</evidence>
<feature type="transmembrane region" description="Helical" evidence="8">
    <location>
        <begin position="81"/>
        <end position="98"/>
    </location>
</feature>
<dbReference type="Proteomes" id="UP000295063">
    <property type="component" value="Unassembled WGS sequence"/>
</dbReference>
<dbReference type="GO" id="GO:0033214">
    <property type="term" value="P:siderophore-iron import into cell"/>
    <property type="evidence" value="ECO:0007669"/>
    <property type="project" value="TreeGrafter"/>
</dbReference>
<keyword evidence="7 8" id="KW-0472">Membrane</keyword>
<dbReference type="SUPFAM" id="SSF81345">
    <property type="entry name" value="ABC transporter involved in vitamin B12 uptake, BtuC"/>
    <property type="match status" value="1"/>
</dbReference>
<feature type="transmembrane region" description="Helical" evidence="8">
    <location>
        <begin position="21"/>
        <end position="44"/>
    </location>
</feature>
<dbReference type="GO" id="GO:0005886">
    <property type="term" value="C:plasma membrane"/>
    <property type="evidence" value="ECO:0007669"/>
    <property type="project" value="UniProtKB-SubCell"/>
</dbReference>
<evidence type="ECO:0000313" key="9">
    <source>
        <dbReference type="EMBL" id="TCL31965.1"/>
    </source>
</evidence>
<evidence type="ECO:0000256" key="3">
    <source>
        <dbReference type="ARBA" id="ARBA00022448"/>
    </source>
</evidence>
<dbReference type="FunFam" id="1.10.3470.10:FF:000001">
    <property type="entry name" value="Vitamin B12 ABC transporter permease BtuC"/>
    <property type="match status" value="1"/>
</dbReference>
<name>A0A4R1PW81_9FIRM</name>
<sequence>MRQINLPESSSQNIQTGTNRQLAIIWLILIGGLGLLALVMAFSITRGAAQIPLSSVWDALLSFNAQNTEHLIMIDLHLPRVIASALVGAAFAVAGAIMQGTTQNPMADSGLMGLNAGAGFALSICFAFFPGLGYLQIILCSFLGAALGAALVNGIAAFTRGGSSPMRLVLAGAAVSALLAALSQGIALYFGVAQNIMFWTAGGVAGSNWQQINLMTPWIVGALLGAILLAPSISLLSLGDDVAKGLGLKTGTVNALCSLIVLVLAGTSVSVVGAVGFVGLIIPHMARYLVGVDYRRIIPSSAVLGALLMVTADLGARTLNPPFETPIGALISLVGVPFFLYLAHRRRRWL</sequence>
<keyword evidence="4" id="KW-1003">Cell membrane</keyword>
<proteinExistence type="inferred from homology"/>
<dbReference type="InterPro" id="IPR037294">
    <property type="entry name" value="ABC_BtuC-like"/>
</dbReference>
<dbReference type="InterPro" id="IPR000522">
    <property type="entry name" value="ABC_transptr_permease_BtuC"/>
</dbReference>
<accession>A0A4R1PW81</accession>
<dbReference type="PANTHER" id="PTHR30472">
    <property type="entry name" value="FERRIC ENTEROBACTIN TRANSPORT SYSTEM PERMEASE PROTEIN"/>
    <property type="match status" value="1"/>
</dbReference>
<keyword evidence="5 8" id="KW-0812">Transmembrane</keyword>
<feature type="transmembrane region" description="Helical" evidence="8">
    <location>
        <begin position="110"/>
        <end position="129"/>
    </location>
</feature>
<reference evidence="9 10" key="1">
    <citation type="submission" date="2019-03" db="EMBL/GenBank/DDBJ databases">
        <title>Genomic Encyclopedia of Type Strains, Phase IV (KMG-IV): sequencing the most valuable type-strain genomes for metagenomic binning, comparative biology and taxonomic classification.</title>
        <authorList>
            <person name="Goeker M."/>
        </authorList>
    </citation>
    <scope>NUCLEOTIDE SEQUENCE [LARGE SCALE GENOMIC DNA]</scope>
    <source>
        <strain evidence="9 10">DSM 15969</strain>
    </source>
</reference>
<feature type="transmembrane region" description="Helical" evidence="8">
    <location>
        <begin position="297"/>
        <end position="315"/>
    </location>
</feature>
<evidence type="ECO:0000313" key="10">
    <source>
        <dbReference type="Proteomes" id="UP000295063"/>
    </source>
</evidence>
<feature type="transmembrane region" description="Helical" evidence="8">
    <location>
        <begin position="168"/>
        <end position="190"/>
    </location>
</feature>
<evidence type="ECO:0000256" key="8">
    <source>
        <dbReference type="SAM" id="Phobius"/>
    </source>
</evidence>
<dbReference type="PANTHER" id="PTHR30472:SF1">
    <property type="entry name" value="FE(3+) DICITRATE TRANSPORT SYSTEM PERMEASE PROTEIN FECC-RELATED"/>
    <property type="match status" value="1"/>
</dbReference>
<dbReference type="CDD" id="cd06550">
    <property type="entry name" value="TM_ABC_iron-siderophores_like"/>
    <property type="match status" value="1"/>
</dbReference>
<keyword evidence="3" id="KW-0813">Transport</keyword>